<dbReference type="GeneID" id="105901426"/>
<feature type="signal peptide" evidence="7">
    <location>
        <begin position="1"/>
        <end position="23"/>
    </location>
</feature>
<name>A0A6P8GI79_CLUHA</name>
<dbReference type="GO" id="GO:0005886">
    <property type="term" value="C:plasma membrane"/>
    <property type="evidence" value="ECO:0007669"/>
    <property type="project" value="TreeGrafter"/>
</dbReference>
<dbReference type="PRINTS" id="PR00249">
    <property type="entry name" value="GPCRSECRETIN"/>
</dbReference>
<feature type="transmembrane region" description="Helical" evidence="6">
    <location>
        <begin position="413"/>
        <end position="433"/>
    </location>
</feature>
<feature type="transmembrane region" description="Helical" evidence="6">
    <location>
        <begin position="465"/>
        <end position="483"/>
    </location>
</feature>
<sequence>MDGNNWIIVLTMAVMMLCDTGHGIRVKGDCKNSTITISDESFSGLIKYHTSSNCSVNTTKEATQQQNCTFVFDTTAVNEIMRHGGKNYSFKDLGFWLKENYLKVKKKAFFKFHVYGIASTDLDTSALCKNAGYKDDCNNGSFEFRILLNSSSPICVKCGNPVVQLEKLNITGSLNLTVSNSESGVDPTEASKAMQQMSSVAKLMGNLTAASISFGVVKGVMVKPKDEDDLKKLSFVSSDSDLNLIEDEDIIKKYPLSVSVSEEAYKTSYRHAKENTFVGVFRFPNMTVTPDIQSEKISASDLVSLTYITYIGCGLSLFFLGIGLFLFCCIRKGKVSNSNHILTHLFLALFLLNITFVSNEWIANLENDVACKIIAGLMHYSMLSSFTWYAVEAFHLILQLTKYATVSIPHYKLKLCFVGWSPAALVVLVIFILGKYGELKIYTDIGTEVKMCWILDSSIQYVVNVGYYAIVFLFTFTVFIVMLRWLCYLKSTKVKAGSTGSRDIVTIMGLCCILGISWSFAFFSHGRLRVPSYYIFTILNSAQGFFLFLYYYNTSTVIGDTNNSTSSSTKTSLSNVERENPYKKQ</sequence>
<evidence type="ECO:0000256" key="6">
    <source>
        <dbReference type="SAM" id="Phobius"/>
    </source>
</evidence>
<dbReference type="GO" id="GO:0004930">
    <property type="term" value="F:G protein-coupled receptor activity"/>
    <property type="evidence" value="ECO:0007669"/>
    <property type="project" value="InterPro"/>
</dbReference>
<dbReference type="CTD" id="563883"/>
<evidence type="ECO:0000256" key="1">
    <source>
        <dbReference type="ARBA" id="ARBA00004141"/>
    </source>
</evidence>
<evidence type="ECO:0000256" key="7">
    <source>
        <dbReference type="SAM" id="SignalP"/>
    </source>
</evidence>
<comment type="subcellular location">
    <subcellularLocation>
        <location evidence="1">Membrane</location>
        <topology evidence="1">Multi-pass membrane protein</topology>
    </subcellularLocation>
</comment>
<reference evidence="10" key="1">
    <citation type="submission" date="2025-08" db="UniProtKB">
        <authorList>
            <consortium name="RefSeq"/>
        </authorList>
    </citation>
    <scope>IDENTIFICATION</scope>
</reference>
<feature type="transmembrane region" description="Helical" evidence="6">
    <location>
        <begin position="382"/>
        <end position="401"/>
    </location>
</feature>
<dbReference type="SUPFAM" id="SSF81321">
    <property type="entry name" value="Family A G protein-coupled receptor-like"/>
    <property type="match status" value="1"/>
</dbReference>
<dbReference type="PROSITE" id="PS50261">
    <property type="entry name" value="G_PROTEIN_RECEP_F2_4"/>
    <property type="match status" value="1"/>
</dbReference>
<dbReference type="PANTHER" id="PTHR12011:SF474">
    <property type="entry name" value="ADHESION G PROTEIN-COUPLED RECEPTOR G11-RELATED"/>
    <property type="match status" value="1"/>
</dbReference>
<dbReference type="RefSeq" id="XP_031437091.1">
    <property type="nucleotide sequence ID" value="XM_031581231.2"/>
</dbReference>
<dbReference type="KEGG" id="char:105901426"/>
<dbReference type="InterPro" id="IPR017981">
    <property type="entry name" value="GPCR_2-like_7TM"/>
</dbReference>
<feature type="compositionally biased region" description="Low complexity" evidence="5">
    <location>
        <begin position="562"/>
        <end position="575"/>
    </location>
</feature>
<feature type="chain" id="PRO_5027834133" evidence="7">
    <location>
        <begin position="24"/>
        <end position="585"/>
    </location>
</feature>
<dbReference type="Proteomes" id="UP000515152">
    <property type="component" value="Chromosome 15"/>
</dbReference>
<dbReference type="Pfam" id="PF00002">
    <property type="entry name" value="7tm_2"/>
    <property type="match status" value="1"/>
</dbReference>
<proteinExistence type="predicted"/>
<dbReference type="InterPro" id="IPR000832">
    <property type="entry name" value="GPCR_2_secretin-like"/>
</dbReference>
<dbReference type="GO" id="GO:0007189">
    <property type="term" value="P:adenylate cyclase-activating G protein-coupled receptor signaling pathway"/>
    <property type="evidence" value="ECO:0007669"/>
    <property type="project" value="TreeGrafter"/>
</dbReference>
<keyword evidence="4 6" id="KW-0472">Membrane</keyword>
<feature type="transmembrane region" description="Helical" evidence="6">
    <location>
        <begin position="504"/>
        <end position="521"/>
    </location>
</feature>
<dbReference type="GO" id="GO:0007166">
    <property type="term" value="P:cell surface receptor signaling pathway"/>
    <property type="evidence" value="ECO:0007669"/>
    <property type="project" value="InterPro"/>
</dbReference>
<dbReference type="PANTHER" id="PTHR12011">
    <property type="entry name" value="ADHESION G-PROTEIN COUPLED RECEPTOR"/>
    <property type="match status" value="1"/>
</dbReference>
<evidence type="ECO:0000256" key="5">
    <source>
        <dbReference type="SAM" id="MobiDB-lite"/>
    </source>
</evidence>
<keyword evidence="7" id="KW-0732">Signal</keyword>
<feature type="transmembrane region" description="Helical" evidence="6">
    <location>
        <begin position="307"/>
        <end position="329"/>
    </location>
</feature>
<evidence type="ECO:0000313" key="9">
    <source>
        <dbReference type="Proteomes" id="UP000515152"/>
    </source>
</evidence>
<dbReference type="Gene3D" id="1.20.1070.10">
    <property type="entry name" value="Rhodopsin 7-helix transmembrane proteins"/>
    <property type="match status" value="1"/>
</dbReference>
<accession>A0A6P8GI79</accession>
<keyword evidence="2 6" id="KW-0812">Transmembrane</keyword>
<gene>
    <name evidence="10" type="primary">adgrg11</name>
</gene>
<keyword evidence="3 6" id="KW-1133">Transmembrane helix</keyword>
<evidence type="ECO:0000256" key="3">
    <source>
        <dbReference type="ARBA" id="ARBA00022989"/>
    </source>
</evidence>
<feature type="transmembrane region" description="Helical" evidence="6">
    <location>
        <begin position="341"/>
        <end position="362"/>
    </location>
</feature>
<feature type="compositionally biased region" description="Basic and acidic residues" evidence="5">
    <location>
        <begin position="576"/>
        <end position="585"/>
    </location>
</feature>
<feature type="transmembrane region" description="Helical" evidence="6">
    <location>
        <begin position="533"/>
        <end position="552"/>
    </location>
</feature>
<evidence type="ECO:0000256" key="2">
    <source>
        <dbReference type="ARBA" id="ARBA00022692"/>
    </source>
</evidence>
<evidence type="ECO:0000256" key="4">
    <source>
        <dbReference type="ARBA" id="ARBA00023136"/>
    </source>
</evidence>
<dbReference type="OrthoDB" id="8951579at2759"/>
<organism evidence="9 10">
    <name type="scientific">Clupea harengus</name>
    <name type="common">Atlantic herring</name>
    <dbReference type="NCBI Taxonomy" id="7950"/>
    <lineage>
        <taxon>Eukaryota</taxon>
        <taxon>Metazoa</taxon>
        <taxon>Chordata</taxon>
        <taxon>Craniata</taxon>
        <taxon>Vertebrata</taxon>
        <taxon>Euteleostomi</taxon>
        <taxon>Actinopterygii</taxon>
        <taxon>Neopterygii</taxon>
        <taxon>Teleostei</taxon>
        <taxon>Clupei</taxon>
        <taxon>Clupeiformes</taxon>
        <taxon>Clupeoidei</taxon>
        <taxon>Clupeidae</taxon>
        <taxon>Clupea</taxon>
    </lineage>
</organism>
<evidence type="ECO:0000259" key="8">
    <source>
        <dbReference type="PROSITE" id="PS50261"/>
    </source>
</evidence>
<feature type="region of interest" description="Disordered" evidence="5">
    <location>
        <begin position="562"/>
        <end position="585"/>
    </location>
</feature>
<protein>
    <submittedName>
        <fullName evidence="10">Uncharacterized protein adgrg11</fullName>
    </submittedName>
</protein>
<keyword evidence="9" id="KW-1185">Reference proteome</keyword>
<feature type="domain" description="G-protein coupled receptors family 2 profile 2" evidence="8">
    <location>
        <begin position="305"/>
        <end position="555"/>
    </location>
</feature>
<evidence type="ECO:0000313" key="10">
    <source>
        <dbReference type="RefSeq" id="XP_031437091.1"/>
    </source>
</evidence>
<dbReference type="AlphaFoldDB" id="A0A6P8GI79"/>